<comment type="caution">
    <text evidence="6">The sequence shown here is derived from an EMBL/GenBank/DDBJ whole genome shotgun (WGS) entry which is preliminary data.</text>
</comment>
<keyword evidence="2" id="KW-0547">Nucleotide-binding</keyword>
<evidence type="ECO:0000313" key="6">
    <source>
        <dbReference type="EMBL" id="CAB4031427.1"/>
    </source>
</evidence>
<dbReference type="GO" id="GO:0005524">
    <property type="term" value="F:ATP binding"/>
    <property type="evidence" value="ECO:0007669"/>
    <property type="project" value="InterPro"/>
</dbReference>
<sequence>MIATRHFCSNVSRSFRALITGAPGSGKGTISSRIARDFGLVHLSSGDVLRLHVKQGSQLGVEAKDYIDQGALVPDDLMVELMTSEIERLSNKRWLLDGFPRTIEQAKQLNAKQKFDIVINLDVPFSEIKRRVEQRYVHLSSGRVYHLEWNPPKKPINRNRSLVAPEELWYEEFSSHSSLVPSLISGAQWTRSDIVQITEADLEPAQNPNREPNDETVIHPGFVAEFKSRRLARKRQRSRQLFVGDTSSDDDSLSNVELVDQDIENMAEASTPSPKYLQVSQIEAVQPSSENDNTTAALPSSEIEHQISEVQPVEASDENENNPAAIPTSSIQHQISEVQPVEASNENENTTAALPISPTEQPSTRAPQDLPMAPVADVSPETADPPIQPPTTIINQQPSTSHEGSQPPDDTPERWQLNSITYMTKVANLIKYQFYKNLQKGHVHSFLERWRQAKLKRDFHEIAFWTKPDPEIDAWMLATGRLREVFNLDTFVEQHPDIVPHLEQLRKTLNVRVLTSRCPVVEALRKRENPDEQRTDDAPQLSSQTFWTTIKKWWR</sequence>
<dbReference type="Proteomes" id="UP001152795">
    <property type="component" value="Unassembled WGS sequence"/>
</dbReference>
<gene>
    <name evidence="6" type="ORF">PACLA_8A075778</name>
</gene>
<evidence type="ECO:0000256" key="5">
    <source>
        <dbReference type="SAM" id="MobiDB-lite"/>
    </source>
</evidence>
<evidence type="ECO:0000256" key="3">
    <source>
        <dbReference type="ARBA" id="ARBA00022777"/>
    </source>
</evidence>
<dbReference type="InterPro" id="IPR000850">
    <property type="entry name" value="Adenylat/UMP-CMP_kin"/>
</dbReference>
<feature type="region of interest" description="Disordered" evidence="5">
    <location>
        <begin position="335"/>
        <end position="414"/>
    </location>
</feature>
<evidence type="ECO:0000313" key="7">
    <source>
        <dbReference type="Proteomes" id="UP001152795"/>
    </source>
</evidence>
<dbReference type="CDD" id="cd01428">
    <property type="entry name" value="ADK"/>
    <property type="match status" value="1"/>
</dbReference>
<dbReference type="HAMAP" id="MF_00235">
    <property type="entry name" value="Adenylate_kinase_Adk"/>
    <property type="match status" value="1"/>
</dbReference>
<feature type="compositionally biased region" description="Polar residues" evidence="5">
    <location>
        <begin position="335"/>
        <end position="366"/>
    </location>
</feature>
<evidence type="ECO:0000256" key="1">
    <source>
        <dbReference type="ARBA" id="ARBA00022679"/>
    </source>
</evidence>
<dbReference type="PROSITE" id="PS00113">
    <property type="entry name" value="ADENYLATE_KINASE"/>
    <property type="match status" value="1"/>
</dbReference>
<accession>A0A6S7JJR4</accession>
<evidence type="ECO:0000256" key="2">
    <source>
        <dbReference type="ARBA" id="ARBA00022741"/>
    </source>
</evidence>
<evidence type="ECO:0000256" key="4">
    <source>
        <dbReference type="RuleBase" id="RU003330"/>
    </source>
</evidence>
<dbReference type="InterPro" id="IPR033690">
    <property type="entry name" value="Adenylat_kinase_CS"/>
</dbReference>
<dbReference type="GO" id="GO:0006139">
    <property type="term" value="P:nucleobase-containing compound metabolic process"/>
    <property type="evidence" value="ECO:0007669"/>
    <property type="project" value="InterPro"/>
</dbReference>
<feature type="compositionally biased region" description="Low complexity" evidence="5">
    <location>
        <begin position="390"/>
        <end position="400"/>
    </location>
</feature>
<dbReference type="SUPFAM" id="SSF52540">
    <property type="entry name" value="P-loop containing nucleoside triphosphate hydrolases"/>
    <property type="match status" value="1"/>
</dbReference>
<keyword evidence="7" id="KW-1185">Reference proteome</keyword>
<reference evidence="6" key="1">
    <citation type="submission" date="2020-04" db="EMBL/GenBank/DDBJ databases">
        <authorList>
            <person name="Alioto T."/>
            <person name="Alioto T."/>
            <person name="Gomez Garrido J."/>
        </authorList>
    </citation>
    <scope>NUCLEOTIDE SEQUENCE</scope>
    <source>
        <strain evidence="6">A484AB</strain>
    </source>
</reference>
<dbReference type="EMBL" id="CACRXK020017623">
    <property type="protein sequence ID" value="CAB4031427.1"/>
    <property type="molecule type" value="Genomic_DNA"/>
</dbReference>
<dbReference type="AlphaFoldDB" id="A0A6S7JJR4"/>
<dbReference type="GO" id="GO:0019205">
    <property type="term" value="F:nucleobase-containing compound kinase activity"/>
    <property type="evidence" value="ECO:0007669"/>
    <property type="project" value="InterPro"/>
</dbReference>
<keyword evidence="1 4" id="KW-0808">Transferase</keyword>
<dbReference type="Pfam" id="PF00406">
    <property type="entry name" value="ADK"/>
    <property type="match status" value="1"/>
</dbReference>
<proteinExistence type="inferred from homology"/>
<comment type="similarity">
    <text evidence="4">Belongs to the adenylate kinase family.</text>
</comment>
<name>A0A6S7JJR4_PARCT</name>
<dbReference type="InterPro" id="IPR027417">
    <property type="entry name" value="P-loop_NTPase"/>
</dbReference>
<dbReference type="Gene3D" id="3.40.50.300">
    <property type="entry name" value="P-loop containing nucleotide triphosphate hydrolases"/>
    <property type="match status" value="1"/>
</dbReference>
<protein>
    <submittedName>
        <fullName evidence="6">GTP:AMP phosphotransferase AK3, mitochondrial-like</fullName>
    </submittedName>
</protein>
<keyword evidence="3 4" id="KW-0418">Kinase</keyword>
<dbReference type="OrthoDB" id="439792at2759"/>
<dbReference type="PANTHER" id="PTHR23359">
    <property type="entry name" value="NUCLEOTIDE KINASE"/>
    <property type="match status" value="1"/>
</dbReference>
<dbReference type="PRINTS" id="PR00094">
    <property type="entry name" value="ADENYLTKNASE"/>
</dbReference>
<organism evidence="6 7">
    <name type="scientific">Paramuricea clavata</name>
    <name type="common">Red gorgonian</name>
    <name type="synonym">Violescent sea-whip</name>
    <dbReference type="NCBI Taxonomy" id="317549"/>
    <lineage>
        <taxon>Eukaryota</taxon>
        <taxon>Metazoa</taxon>
        <taxon>Cnidaria</taxon>
        <taxon>Anthozoa</taxon>
        <taxon>Octocorallia</taxon>
        <taxon>Malacalcyonacea</taxon>
        <taxon>Plexauridae</taxon>
        <taxon>Paramuricea</taxon>
    </lineage>
</organism>